<keyword evidence="1" id="KW-0472">Membrane</keyword>
<accession>A0A8D9BTZ6</accession>
<reference evidence="2" key="1">
    <citation type="submission" date="2021-05" db="EMBL/GenBank/DDBJ databases">
        <authorList>
            <person name="Alioto T."/>
            <person name="Alioto T."/>
            <person name="Gomez Garrido J."/>
        </authorList>
    </citation>
    <scope>NUCLEOTIDE SEQUENCE</scope>
</reference>
<evidence type="ECO:0000256" key="1">
    <source>
        <dbReference type="SAM" id="Phobius"/>
    </source>
</evidence>
<evidence type="ECO:0000313" key="2">
    <source>
        <dbReference type="EMBL" id="CAG6791585.1"/>
    </source>
</evidence>
<dbReference type="EMBL" id="HBUF01677035">
    <property type="protein sequence ID" value="CAG6791585.1"/>
    <property type="molecule type" value="Transcribed_RNA"/>
</dbReference>
<proteinExistence type="predicted"/>
<dbReference type="EMBL" id="HBUF01366734">
    <property type="protein sequence ID" value="CAG6723988.1"/>
    <property type="molecule type" value="Transcribed_RNA"/>
</dbReference>
<sequence length="124" mass="14862">MTFKGHPQNAILTLKVKRIMIYIDKTLQTLPRDTWKIKGPRCWSCVGTYLLDLPKLEDCHFVTEYQVPIFKKDFIQECFVLKYCTVKITRKTQVTKFNFMVIEMVIFFHFYWSESAGSLREYLM</sequence>
<keyword evidence="1" id="KW-0812">Transmembrane</keyword>
<keyword evidence="1" id="KW-1133">Transmembrane helix</keyword>
<dbReference type="AlphaFoldDB" id="A0A8D9BTZ6"/>
<feature type="transmembrane region" description="Helical" evidence="1">
    <location>
        <begin position="97"/>
        <end position="113"/>
    </location>
</feature>
<protein>
    <submittedName>
        <fullName evidence="2">Uncharacterized protein</fullName>
    </submittedName>
</protein>
<name>A0A8D9BTZ6_9HEMI</name>
<dbReference type="EMBL" id="HBUF01366733">
    <property type="protein sequence ID" value="CAG6723987.1"/>
    <property type="molecule type" value="Transcribed_RNA"/>
</dbReference>
<dbReference type="EMBL" id="HBUF01175070">
    <property type="protein sequence ID" value="CAG6653787.1"/>
    <property type="molecule type" value="Transcribed_RNA"/>
</dbReference>
<organism evidence="2">
    <name type="scientific">Cacopsylla melanoneura</name>
    <dbReference type="NCBI Taxonomy" id="428564"/>
    <lineage>
        <taxon>Eukaryota</taxon>
        <taxon>Metazoa</taxon>
        <taxon>Ecdysozoa</taxon>
        <taxon>Arthropoda</taxon>
        <taxon>Hexapoda</taxon>
        <taxon>Insecta</taxon>
        <taxon>Pterygota</taxon>
        <taxon>Neoptera</taxon>
        <taxon>Paraneoptera</taxon>
        <taxon>Hemiptera</taxon>
        <taxon>Sternorrhyncha</taxon>
        <taxon>Psylloidea</taxon>
        <taxon>Psyllidae</taxon>
        <taxon>Psyllinae</taxon>
        <taxon>Cacopsylla</taxon>
    </lineage>
</organism>
<dbReference type="EMBL" id="HBUF01008020">
    <property type="protein sequence ID" value="CAG6607453.1"/>
    <property type="molecule type" value="Transcribed_RNA"/>
</dbReference>